<sequence length="288" mass="32584">MSWHYHLTATKSGDVRTILKQQLLIPKHLIYQLRKAKRVQINQHYLPMNFTVEQGASIDLTFEAQDFHQVQIPTPDDAQSVEPLYETNDLIVVNKRRGDKTHPNQPGELGATINHVAAYLKPQGQVPYIIHRLDQQTSGAIIFGKNPSVVPILTRLISTKQIKRTYLAWVTGIINQDRGTIDQPIGIDPTDQRKRQINGPNAAPAVTHFTVQKRDVNRTLVKIELETGRTHQIRVHFASIGHPLVGDPLYNEGSPAPLQLHSAELTLIRPFYMQTKFITAPLPDDFIM</sequence>
<dbReference type="Pfam" id="PF00849">
    <property type="entry name" value="PseudoU_synth_2"/>
    <property type="match status" value="1"/>
</dbReference>
<dbReference type="InterPro" id="IPR020103">
    <property type="entry name" value="PsdUridine_synth_cat_dom_sf"/>
</dbReference>
<organism evidence="6 7">
    <name type="scientific">Nicoliella lavandulae</name>
    <dbReference type="NCBI Taxonomy" id="3082954"/>
    <lineage>
        <taxon>Bacteria</taxon>
        <taxon>Bacillati</taxon>
        <taxon>Bacillota</taxon>
        <taxon>Bacilli</taxon>
        <taxon>Lactobacillales</taxon>
        <taxon>Lactobacillaceae</taxon>
        <taxon>Nicoliella</taxon>
    </lineage>
</organism>
<dbReference type="GO" id="GO:0016853">
    <property type="term" value="F:isomerase activity"/>
    <property type="evidence" value="ECO:0007669"/>
    <property type="project" value="UniProtKB-KW"/>
</dbReference>
<evidence type="ECO:0000256" key="4">
    <source>
        <dbReference type="ARBA" id="ARBA00033164"/>
    </source>
</evidence>
<dbReference type="PROSITE" id="PS01129">
    <property type="entry name" value="PSI_RLU"/>
    <property type="match status" value="1"/>
</dbReference>
<evidence type="ECO:0000256" key="1">
    <source>
        <dbReference type="ARBA" id="ARBA00000073"/>
    </source>
</evidence>
<dbReference type="CDD" id="cd02869">
    <property type="entry name" value="PseudoU_synth_RluA_like"/>
    <property type="match status" value="1"/>
</dbReference>
<dbReference type="SUPFAM" id="SSF55120">
    <property type="entry name" value="Pseudouridine synthase"/>
    <property type="match status" value="1"/>
</dbReference>
<evidence type="ECO:0000256" key="3">
    <source>
        <dbReference type="ARBA" id="ARBA00031870"/>
    </source>
</evidence>
<feature type="domain" description="Pseudouridine synthase RsuA/RluA-like" evidence="5">
    <location>
        <begin position="89"/>
        <end position="239"/>
    </location>
</feature>
<dbReference type="InterPro" id="IPR006145">
    <property type="entry name" value="PsdUridine_synth_RsuA/RluA"/>
</dbReference>
<accession>A0ABU8SJH0</accession>
<evidence type="ECO:0000313" key="7">
    <source>
        <dbReference type="Proteomes" id="UP001370590"/>
    </source>
</evidence>
<evidence type="ECO:0000256" key="2">
    <source>
        <dbReference type="ARBA" id="ARBA00010876"/>
    </source>
</evidence>
<evidence type="ECO:0000313" key="6">
    <source>
        <dbReference type="EMBL" id="MEJ6400071.1"/>
    </source>
</evidence>
<dbReference type="InterPro" id="IPR050188">
    <property type="entry name" value="RluA_PseudoU_synthase"/>
</dbReference>
<protein>
    <recommendedName>
        <fullName evidence="3">RNA pseudouridylate synthase</fullName>
    </recommendedName>
    <alternativeName>
        <fullName evidence="4">RNA-uridine isomerase</fullName>
    </alternativeName>
</protein>
<proteinExistence type="inferred from homology"/>
<keyword evidence="6" id="KW-0413">Isomerase</keyword>
<comment type="similarity">
    <text evidence="2">Belongs to the pseudouridine synthase RluA family.</text>
</comment>
<comment type="catalytic activity">
    <reaction evidence="1">
        <text>a uridine in RNA = a pseudouridine in RNA</text>
        <dbReference type="Rhea" id="RHEA:48348"/>
        <dbReference type="Rhea" id="RHEA-COMP:12068"/>
        <dbReference type="Rhea" id="RHEA-COMP:12069"/>
        <dbReference type="ChEBI" id="CHEBI:65314"/>
        <dbReference type="ChEBI" id="CHEBI:65315"/>
    </reaction>
</comment>
<name>A0ABU8SJH0_9LACO</name>
<keyword evidence="7" id="KW-1185">Reference proteome</keyword>
<evidence type="ECO:0000259" key="5">
    <source>
        <dbReference type="Pfam" id="PF00849"/>
    </source>
</evidence>
<comment type="caution">
    <text evidence="6">The sequence shown here is derived from an EMBL/GenBank/DDBJ whole genome shotgun (WGS) entry which is preliminary data.</text>
</comment>
<reference evidence="6 7" key="1">
    <citation type="submission" date="2023-10" db="EMBL/GenBank/DDBJ databases">
        <title>Nicoliella lavandulae sp. nov. isolated from Lavandula angustifolia flowers.</title>
        <authorList>
            <person name="Alcantara C."/>
            <person name="Zuniga M."/>
            <person name="Landete J.M."/>
            <person name="Monedero V."/>
        </authorList>
    </citation>
    <scope>NUCLEOTIDE SEQUENCE [LARGE SCALE GENOMIC DNA]</scope>
    <source>
        <strain evidence="6 7">Es01</strain>
    </source>
</reference>
<dbReference type="Gene3D" id="3.30.2350.10">
    <property type="entry name" value="Pseudouridine synthase"/>
    <property type="match status" value="1"/>
</dbReference>
<dbReference type="PANTHER" id="PTHR21600:SF87">
    <property type="entry name" value="RNA PSEUDOURIDYLATE SYNTHASE DOMAIN-CONTAINING PROTEIN 1"/>
    <property type="match status" value="1"/>
</dbReference>
<dbReference type="Proteomes" id="UP001370590">
    <property type="component" value="Unassembled WGS sequence"/>
</dbReference>
<dbReference type="InterPro" id="IPR006224">
    <property type="entry name" value="PsdUridine_synth_RluA-like_CS"/>
</dbReference>
<gene>
    <name evidence="6" type="ORF">R4146_02610</name>
</gene>
<dbReference type="EMBL" id="JAWMWH010000001">
    <property type="protein sequence ID" value="MEJ6400071.1"/>
    <property type="molecule type" value="Genomic_DNA"/>
</dbReference>
<dbReference type="PANTHER" id="PTHR21600">
    <property type="entry name" value="MITOCHONDRIAL RNA PSEUDOURIDINE SYNTHASE"/>
    <property type="match status" value="1"/>
</dbReference>